<dbReference type="Gene3D" id="3.30.428.10">
    <property type="entry name" value="HIT-like"/>
    <property type="match status" value="1"/>
</dbReference>
<gene>
    <name evidence="1" type="ORF">A2427_00575</name>
</gene>
<dbReference type="EMBL" id="MHMN01000056">
    <property type="protein sequence ID" value="OGZ26778.1"/>
    <property type="molecule type" value="Genomic_DNA"/>
</dbReference>
<evidence type="ECO:0008006" key="3">
    <source>
        <dbReference type="Google" id="ProtNLM"/>
    </source>
</evidence>
<evidence type="ECO:0000313" key="2">
    <source>
        <dbReference type="Proteomes" id="UP000176326"/>
    </source>
</evidence>
<evidence type="ECO:0000313" key="1">
    <source>
        <dbReference type="EMBL" id="OGZ26778.1"/>
    </source>
</evidence>
<dbReference type="Proteomes" id="UP000176326">
    <property type="component" value="Unassembled WGS sequence"/>
</dbReference>
<comment type="caution">
    <text evidence="1">The sequence shown here is derived from an EMBL/GenBank/DDBJ whole genome shotgun (WGS) entry which is preliminary data.</text>
</comment>
<dbReference type="InterPro" id="IPR036265">
    <property type="entry name" value="HIT-like_sf"/>
</dbReference>
<reference evidence="1 2" key="1">
    <citation type="journal article" date="2016" name="Nat. Commun.">
        <title>Thousands of microbial genomes shed light on interconnected biogeochemical processes in an aquifer system.</title>
        <authorList>
            <person name="Anantharaman K."/>
            <person name="Brown C.T."/>
            <person name="Hug L.A."/>
            <person name="Sharon I."/>
            <person name="Castelle C.J."/>
            <person name="Probst A.J."/>
            <person name="Thomas B.C."/>
            <person name="Singh A."/>
            <person name="Wilkins M.J."/>
            <person name="Karaoz U."/>
            <person name="Brodie E.L."/>
            <person name="Williams K.H."/>
            <person name="Hubbard S.S."/>
            <person name="Banfield J.F."/>
        </authorList>
    </citation>
    <scope>NUCLEOTIDE SEQUENCE [LARGE SCALE GENOMIC DNA]</scope>
</reference>
<accession>A0A1G2ENE6</accession>
<dbReference type="SUPFAM" id="SSF54197">
    <property type="entry name" value="HIT-like"/>
    <property type="match status" value="1"/>
</dbReference>
<protein>
    <recommendedName>
        <fullName evidence="3">Diadenosine tetraphosphate hydrolase</fullName>
    </recommendedName>
</protein>
<name>A0A1G2ENE6_9BACT</name>
<organism evidence="1 2">
    <name type="scientific">Candidatus Nealsonbacteria bacterium RIFOXYC1_FULL_40_7</name>
    <dbReference type="NCBI Taxonomy" id="1801678"/>
    <lineage>
        <taxon>Bacteria</taxon>
        <taxon>Candidatus Nealsoniibacteriota</taxon>
    </lineage>
</organism>
<proteinExistence type="predicted"/>
<sequence>MKEEKKLFPNETVLITKYFDIHQDWEVPIPGFFIIASVRNIKSIADFTEDELREFSQILCQMRIGMREILNIQEVYLFQREDTEHTFHLCLFPRYDWMEKFGKKSESMRPIINYAKENMCNEDIFREVKKTVAKIRNYMEKLIKI</sequence>
<dbReference type="AlphaFoldDB" id="A0A1G2ENE6"/>